<sequence>MQIVMYTIVYYLDPETLVLTTSDMLLSTKT</sequence>
<reference evidence="1" key="2">
    <citation type="journal article" date="2015" name="Fish Shellfish Immunol.">
        <title>Early steps in the European eel (Anguilla anguilla)-Vibrio vulnificus interaction in the gills: Role of the RtxA13 toxin.</title>
        <authorList>
            <person name="Callol A."/>
            <person name="Pajuelo D."/>
            <person name="Ebbesson L."/>
            <person name="Teles M."/>
            <person name="MacKenzie S."/>
            <person name="Amaro C."/>
        </authorList>
    </citation>
    <scope>NUCLEOTIDE SEQUENCE</scope>
</reference>
<dbReference type="AlphaFoldDB" id="A0A0E9UFF3"/>
<dbReference type="EMBL" id="GBXM01044026">
    <property type="protein sequence ID" value="JAH64551.1"/>
    <property type="molecule type" value="Transcribed_RNA"/>
</dbReference>
<reference evidence="1" key="1">
    <citation type="submission" date="2014-11" db="EMBL/GenBank/DDBJ databases">
        <authorList>
            <person name="Amaro Gonzalez C."/>
        </authorList>
    </citation>
    <scope>NUCLEOTIDE SEQUENCE</scope>
</reference>
<protein>
    <submittedName>
        <fullName evidence="1">Uncharacterized protein</fullName>
    </submittedName>
</protein>
<evidence type="ECO:0000313" key="1">
    <source>
        <dbReference type="EMBL" id="JAH64551.1"/>
    </source>
</evidence>
<dbReference type="EMBL" id="GBXM01052521">
    <property type="protein sequence ID" value="JAH56056.1"/>
    <property type="molecule type" value="Transcribed_RNA"/>
</dbReference>
<proteinExistence type="predicted"/>
<organism evidence="1">
    <name type="scientific">Anguilla anguilla</name>
    <name type="common">European freshwater eel</name>
    <name type="synonym">Muraena anguilla</name>
    <dbReference type="NCBI Taxonomy" id="7936"/>
    <lineage>
        <taxon>Eukaryota</taxon>
        <taxon>Metazoa</taxon>
        <taxon>Chordata</taxon>
        <taxon>Craniata</taxon>
        <taxon>Vertebrata</taxon>
        <taxon>Euteleostomi</taxon>
        <taxon>Actinopterygii</taxon>
        <taxon>Neopterygii</taxon>
        <taxon>Teleostei</taxon>
        <taxon>Anguilliformes</taxon>
        <taxon>Anguillidae</taxon>
        <taxon>Anguilla</taxon>
    </lineage>
</organism>
<name>A0A0E9UFF3_ANGAN</name>
<accession>A0A0E9UFF3</accession>